<dbReference type="InterPro" id="IPR036291">
    <property type="entry name" value="NAD(P)-bd_dom_sf"/>
</dbReference>
<evidence type="ECO:0000256" key="1">
    <source>
        <dbReference type="ARBA" id="ARBA00009080"/>
    </source>
</evidence>
<keyword evidence="2" id="KW-0560">Oxidoreductase</keyword>
<dbReference type="SUPFAM" id="SSF48179">
    <property type="entry name" value="6-phosphogluconate dehydrogenase C-terminal domain-like"/>
    <property type="match status" value="1"/>
</dbReference>
<protein>
    <submittedName>
        <fullName evidence="6">6-phosphogluconate dehydrogenase</fullName>
    </submittedName>
</protein>
<dbReference type="InterPro" id="IPR006115">
    <property type="entry name" value="6PGDH_NADP-bd"/>
</dbReference>
<evidence type="ECO:0000256" key="2">
    <source>
        <dbReference type="ARBA" id="ARBA00023002"/>
    </source>
</evidence>
<keyword evidence="7" id="KW-1185">Reference proteome</keyword>
<dbReference type="Proteomes" id="UP000826012">
    <property type="component" value="Chromosome"/>
</dbReference>
<name>A0ABM7SKV2_9MYCO</name>
<evidence type="ECO:0000259" key="4">
    <source>
        <dbReference type="Pfam" id="PF03446"/>
    </source>
</evidence>
<proteinExistence type="inferred from homology"/>
<reference evidence="6 7" key="1">
    <citation type="submission" date="2021-07" db="EMBL/GenBank/DDBJ databases">
        <title>Complete genome sequence of nontuberculous Mycobacterium sp. TY59.</title>
        <authorList>
            <person name="Fukushima K."/>
        </authorList>
    </citation>
    <scope>NUCLEOTIDE SEQUENCE [LARGE SCALE GENOMIC DNA]</scope>
    <source>
        <strain evidence="6 7">TY59</strain>
    </source>
</reference>
<dbReference type="InterPro" id="IPR008927">
    <property type="entry name" value="6-PGluconate_DH-like_C_sf"/>
</dbReference>
<dbReference type="RefSeq" id="WP_221045208.1">
    <property type="nucleotide sequence ID" value="NZ_AP024828.1"/>
</dbReference>
<dbReference type="Pfam" id="PF14833">
    <property type="entry name" value="NAD_binding_11"/>
    <property type="match status" value="1"/>
</dbReference>
<evidence type="ECO:0000256" key="3">
    <source>
        <dbReference type="ARBA" id="ARBA00023027"/>
    </source>
</evidence>
<evidence type="ECO:0000259" key="5">
    <source>
        <dbReference type="Pfam" id="PF14833"/>
    </source>
</evidence>
<dbReference type="EMBL" id="AP024828">
    <property type="protein sequence ID" value="BCZ21781.1"/>
    <property type="molecule type" value="Genomic_DNA"/>
</dbReference>
<comment type="similarity">
    <text evidence="1">Belongs to the HIBADH-related family.</text>
</comment>
<feature type="domain" description="3-hydroxyisobutyrate dehydrogenase-like NAD-binding" evidence="5">
    <location>
        <begin position="168"/>
        <end position="275"/>
    </location>
</feature>
<dbReference type="PIRSF" id="PIRSF000103">
    <property type="entry name" value="HIBADH"/>
    <property type="match status" value="1"/>
</dbReference>
<gene>
    <name evidence="6" type="ORF">MTY59_16360</name>
</gene>
<keyword evidence="3" id="KW-0520">NAD</keyword>
<dbReference type="InterPro" id="IPR015815">
    <property type="entry name" value="HIBADH-related"/>
</dbReference>
<dbReference type="Gene3D" id="3.40.50.720">
    <property type="entry name" value="NAD(P)-binding Rossmann-like Domain"/>
    <property type="match status" value="1"/>
</dbReference>
<sequence>MTSAKPTVGFIGLGSQGAPMAQALIDAGHETVLWARRPEALEPFAGTARVASNPAELAELADVVGICVLNDDDVIGVALRPDGLLAGITPGTTVLIHSTVHPTTCRQLGDRFSERRAHVLDAPVSGGGDAARARRLLVMVGGDRDIYTEVAPVLSAFGDPVVHVGALGSGQLAKLLNNLLFTATLGLAHETAELAAELGVDATALMSILQHASGRSYAVQMYAGLVGGLRPPSARVRTIAGLLGKDVAIAGDLAENANAGDHLLTAAHRMLAAMGHDL</sequence>
<dbReference type="SUPFAM" id="SSF51735">
    <property type="entry name" value="NAD(P)-binding Rossmann-fold domains"/>
    <property type="match status" value="1"/>
</dbReference>
<organism evidence="6 7">
    <name type="scientific">Mycobacterium senriense</name>
    <dbReference type="NCBI Taxonomy" id="2775496"/>
    <lineage>
        <taxon>Bacteria</taxon>
        <taxon>Bacillati</taxon>
        <taxon>Actinomycetota</taxon>
        <taxon>Actinomycetes</taxon>
        <taxon>Mycobacteriales</taxon>
        <taxon>Mycobacteriaceae</taxon>
        <taxon>Mycobacterium</taxon>
        <taxon>Mycobacterium avium complex (MAC)</taxon>
    </lineage>
</organism>
<accession>A0ABM7SKV2</accession>
<feature type="domain" description="6-phosphogluconate dehydrogenase NADP-binding" evidence="4">
    <location>
        <begin position="7"/>
        <end position="165"/>
    </location>
</feature>
<dbReference type="Gene3D" id="1.10.1040.10">
    <property type="entry name" value="N-(1-d-carboxylethyl)-l-norvaline Dehydrogenase, domain 2"/>
    <property type="match status" value="1"/>
</dbReference>
<dbReference type="InterPro" id="IPR029154">
    <property type="entry name" value="HIBADH-like_NADP-bd"/>
</dbReference>
<evidence type="ECO:0000313" key="6">
    <source>
        <dbReference type="EMBL" id="BCZ21781.1"/>
    </source>
</evidence>
<dbReference type="PANTHER" id="PTHR43060:SF15">
    <property type="entry name" value="3-HYDROXYISOBUTYRATE DEHYDROGENASE-LIKE 1, MITOCHONDRIAL-RELATED"/>
    <property type="match status" value="1"/>
</dbReference>
<dbReference type="PANTHER" id="PTHR43060">
    <property type="entry name" value="3-HYDROXYISOBUTYRATE DEHYDROGENASE-LIKE 1, MITOCHONDRIAL-RELATED"/>
    <property type="match status" value="1"/>
</dbReference>
<evidence type="ECO:0000313" key="7">
    <source>
        <dbReference type="Proteomes" id="UP000826012"/>
    </source>
</evidence>
<dbReference type="InterPro" id="IPR013328">
    <property type="entry name" value="6PGD_dom2"/>
</dbReference>
<dbReference type="Pfam" id="PF03446">
    <property type="entry name" value="NAD_binding_2"/>
    <property type="match status" value="1"/>
</dbReference>